<feature type="compositionally biased region" description="Low complexity" evidence="1">
    <location>
        <begin position="84"/>
        <end position="106"/>
    </location>
</feature>
<reference evidence="2" key="1">
    <citation type="submission" date="2020-05" db="UniProtKB">
        <authorList>
            <consortium name="EnsemblMetazoa"/>
        </authorList>
    </citation>
    <scope>IDENTIFICATION</scope>
    <source>
        <strain evidence="2">MAF</strain>
    </source>
</reference>
<dbReference type="Proteomes" id="UP000075903">
    <property type="component" value="Unassembled WGS sequence"/>
</dbReference>
<dbReference type="AlphaFoldDB" id="A0A182VEY2"/>
<dbReference type="VEuPathDB" id="VectorBase:AMEM013816"/>
<feature type="compositionally biased region" description="Low complexity" evidence="1">
    <location>
        <begin position="64"/>
        <end position="76"/>
    </location>
</feature>
<evidence type="ECO:0000313" key="3">
    <source>
        <dbReference type="Proteomes" id="UP000075903"/>
    </source>
</evidence>
<feature type="region of interest" description="Disordered" evidence="1">
    <location>
        <begin position="17"/>
        <end position="143"/>
    </location>
</feature>
<feature type="compositionally biased region" description="Low complexity" evidence="1">
    <location>
        <begin position="121"/>
        <end position="135"/>
    </location>
</feature>
<sequence length="143" mass="14958">MSARGAVGQQPCATVEVTSATGGSVHGHDSTGFVLARNRQPHLPPSPHHQRPRQRHRLHDQLRQHTGSATTTAAATTPPPPPTATTTTTAFASSASPSSSSTSLATERLITFGKIRRYRETSAASPSSRTSPSAPKAKTAEIS</sequence>
<keyword evidence="3" id="KW-1185">Reference proteome</keyword>
<proteinExistence type="predicted"/>
<organism evidence="2 3">
    <name type="scientific">Anopheles merus</name>
    <name type="common">Mosquito</name>
    <dbReference type="NCBI Taxonomy" id="30066"/>
    <lineage>
        <taxon>Eukaryota</taxon>
        <taxon>Metazoa</taxon>
        <taxon>Ecdysozoa</taxon>
        <taxon>Arthropoda</taxon>
        <taxon>Hexapoda</taxon>
        <taxon>Insecta</taxon>
        <taxon>Pterygota</taxon>
        <taxon>Neoptera</taxon>
        <taxon>Endopterygota</taxon>
        <taxon>Diptera</taxon>
        <taxon>Nematocera</taxon>
        <taxon>Culicoidea</taxon>
        <taxon>Culicidae</taxon>
        <taxon>Anophelinae</taxon>
        <taxon>Anopheles</taxon>
    </lineage>
</organism>
<dbReference type="EnsemblMetazoa" id="AMEM013816-RA">
    <property type="protein sequence ID" value="AMEM013816-PA"/>
    <property type="gene ID" value="AMEM013816"/>
</dbReference>
<protein>
    <submittedName>
        <fullName evidence="2">Uncharacterized protein</fullName>
    </submittedName>
</protein>
<evidence type="ECO:0000313" key="2">
    <source>
        <dbReference type="EnsemblMetazoa" id="AMEM013816-PA"/>
    </source>
</evidence>
<accession>A0A182VEY2</accession>
<evidence type="ECO:0000256" key="1">
    <source>
        <dbReference type="SAM" id="MobiDB-lite"/>
    </source>
</evidence>
<name>A0A182VEY2_ANOME</name>
<feature type="compositionally biased region" description="Basic residues" evidence="1">
    <location>
        <begin position="48"/>
        <end position="58"/>
    </location>
</feature>